<dbReference type="InterPro" id="IPR001845">
    <property type="entry name" value="HTH_ArsR_DNA-bd_dom"/>
</dbReference>
<keyword evidence="1" id="KW-0805">Transcription regulation</keyword>
<dbReference type="SUPFAM" id="SSF46785">
    <property type="entry name" value="Winged helix' DNA-binding domain"/>
    <property type="match status" value="1"/>
</dbReference>
<dbReference type="Proteomes" id="UP000636956">
    <property type="component" value="Unassembled WGS sequence"/>
</dbReference>
<gene>
    <name evidence="6" type="ORF">GCM10011372_20450</name>
</gene>
<dbReference type="InterPro" id="IPR051011">
    <property type="entry name" value="Metal_resp_trans_reg"/>
</dbReference>
<reference evidence="6" key="1">
    <citation type="journal article" date="2014" name="Int. J. Syst. Evol. Microbiol.">
        <title>Complete genome sequence of Corynebacterium casei LMG S-19264T (=DSM 44701T), isolated from a smear-ripened cheese.</title>
        <authorList>
            <consortium name="US DOE Joint Genome Institute (JGI-PGF)"/>
            <person name="Walter F."/>
            <person name="Albersmeier A."/>
            <person name="Kalinowski J."/>
            <person name="Ruckert C."/>
        </authorList>
    </citation>
    <scope>NUCLEOTIDE SEQUENCE</scope>
    <source>
        <strain evidence="6">CGMCC 1.8984</strain>
    </source>
</reference>
<reference evidence="6" key="2">
    <citation type="submission" date="2020-09" db="EMBL/GenBank/DDBJ databases">
        <authorList>
            <person name="Sun Q."/>
            <person name="Zhou Y."/>
        </authorList>
    </citation>
    <scope>NUCLEOTIDE SEQUENCE</scope>
    <source>
        <strain evidence="6">CGMCC 1.8984</strain>
    </source>
</reference>
<dbReference type="PROSITE" id="PS50987">
    <property type="entry name" value="HTH_ARSR_2"/>
    <property type="match status" value="1"/>
</dbReference>
<protein>
    <recommendedName>
        <fullName evidence="5">HTH arsR-type domain-containing protein</fullName>
    </recommendedName>
</protein>
<dbReference type="InterPro" id="IPR036390">
    <property type="entry name" value="WH_DNA-bd_sf"/>
</dbReference>
<dbReference type="NCBIfam" id="NF033788">
    <property type="entry name" value="HTH_metalloreg"/>
    <property type="match status" value="1"/>
</dbReference>
<feature type="transmembrane region" description="Helical" evidence="4">
    <location>
        <begin position="21"/>
        <end position="43"/>
    </location>
</feature>
<dbReference type="InterPro" id="IPR036388">
    <property type="entry name" value="WH-like_DNA-bd_sf"/>
</dbReference>
<evidence type="ECO:0000256" key="3">
    <source>
        <dbReference type="ARBA" id="ARBA00023163"/>
    </source>
</evidence>
<name>A0A917PJI8_9MICO</name>
<dbReference type="Pfam" id="PF01022">
    <property type="entry name" value="HTH_5"/>
    <property type="match status" value="1"/>
</dbReference>
<dbReference type="Gene3D" id="1.10.10.10">
    <property type="entry name" value="Winged helix-like DNA-binding domain superfamily/Winged helix DNA-binding domain"/>
    <property type="match status" value="1"/>
</dbReference>
<organism evidence="6 7">
    <name type="scientific">Agromyces bauzanensis</name>
    <dbReference type="NCBI Taxonomy" id="1308924"/>
    <lineage>
        <taxon>Bacteria</taxon>
        <taxon>Bacillati</taxon>
        <taxon>Actinomycetota</taxon>
        <taxon>Actinomycetes</taxon>
        <taxon>Micrococcales</taxon>
        <taxon>Microbacteriaceae</taxon>
        <taxon>Agromyces</taxon>
    </lineage>
</organism>
<dbReference type="PANTHER" id="PTHR43132">
    <property type="entry name" value="ARSENICAL RESISTANCE OPERON REPRESSOR ARSR-RELATED"/>
    <property type="match status" value="1"/>
</dbReference>
<keyword evidence="4" id="KW-0812">Transmembrane</keyword>
<dbReference type="PANTHER" id="PTHR43132:SF8">
    <property type="entry name" value="HTH-TYPE TRANSCRIPTIONAL REGULATOR KMTR"/>
    <property type="match status" value="1"/>
</dbReference>
<evidence type="ECO:0000256" key="1">
    <source>
        <dbReference type="ARBA" id="ARBA00023015"/>
    </source>
</evidence>
<dbReference type="PRINTS" id="PR00778">
    <property type="entry name" value="HTHARSR"/>
</dbReference>
<keyword evidence="7" id="KW-1185">Reference proteome</keyword>
<feature type="domain" description="HTH arsR-type" evidence="5">
    <location>
        <begin position="99"/>
        <end position="194"/>
    </location>
</feature>
<keyword evidence="2" id="KW-0238">DNA-binding</keyword>
<comment type="caution">
    <text evidence="6">The sequence shown here is derived from an EMBL/GenBank/DDBJ whole genome shotgun (WGS) entry which is preliminary data.</text>
</comment>
<dbReference type="GO" id="GO:0003700">
    <property type="term" value="F:DNA-binding transcription factor activity"/>
    <property type="evidence" value="ECO:0007669"/>
    <property type="project" value="InterPro"/>
</dbReference>
<dbReference type="InterPro" id="IPR011991">
    <property type="entry name" value="ArsR-like_HTH"/>
</dbReference>
<proteinExistence type="predicted"/>
<accession>A0A917PJI8</accession>
<dbReference type="CDD" id="cd00090">
    <property type="entry name" value="HTH_ARSR"/>
    <property type="match status" value="1"/>
</dbReference>
<sequence>MTSPAESPSGRARDLRRLARQVVAFAAVGGAGVFVDVGGFNLLTATALSAHMACSARRSASWRTAPGSTAHAASQQRAKQLCNNLRMNADTEDACGRLPDSQYVELAVEVFAMLADATRVRLILALKEYGELSVNRLADVAGKSPAAVSQHLAKLRLARMVSTRHDGTRVFYRLTDEHATQLVTAAILQAEHALGGTPRHHHADAGVGE</sequence>
<evidence type="ECO:0000256" key="4">
    <source>
        <dbReference type="SAM" id="Phobius"/>
    </source>
</evidence>
<dbReference type="AlphaFoldDB" id="A0A917PJI8"/>
<evidence type="ECO:0000313" key="7">
    <source>
        <dbReference type="Proteomes" id="UP000636956"/>
    </source>
</evidence>
<evidence type="ECO:0000256" key="2">
    <source>
        <dbReference type="ARBA" id="ARBA00023125"/>
    </source>
</evidence>
<keyword evidence="4" id="KW-0472">Membrane</keyword>
<dbReference type="SMART" id="SM00418">
    <property type="entry name" value="HTH_ARSR"/>
    <property type="match status" value="1"/>
</dbReference>
<keyword evidence="4" id="KW-1133">Transmembrane helix</keyword>
<keyword evidence="3" id="KW-0804">Transcription</keyword>
<dbReference type="GO" id="GO:0003677">
    <property type="term" value="F:DNA binding"/>
    <property type="evidence" value="ECO:0007669"/>
    <property type="project" value="UniProtKB-KW"/>
</dbReference>
<dbReference type="EMBL" id="BMMD01000010">
    <property type="protein sequence ID" value="GGJ81934.1"/>
    <property type="molecule type" value="Genomic_DNA"/>
</dbReference>
<evidence type="ECO:0000313" key="6">
    <source>
        <dbReference type="EMBL" id="GGJ81934.1"/>
    </source>
</evidence>
<evidence type="ECO:0000259" key="5">
    <source>
        <dbReference type="PROSITE" id="PS50987"/>
    </source>
</evidence>